<feature type="domain" description="YknX-like C-terminal permuted SH3-like" evidence="3">
    <location>
        <begin position="271"/>
        <end position="336"/>
    </location>
</feature>
<feature type="domain" description="Multidrug resistance protein MdtA-like alpha-helical hairpin" evidence="2">
    <location>
        <begin position="102"/>
        <end position="155"/>
    </location>
</feature>
<organism evidence="4 5">
    <name type="scientific">Aureibacter tunicatorum</name>
    <dbReference type="NCBI Taxonomy" id="866807"/>
    <lineage>
        <taxon>Bacteria</taxon>
        <taxon>Pseudomonadati</taxon>
        <taxon>Bacteroidota</taxon>
        <taxon>Cytophagia</taxon>
        <taxon>Cytophagales</taxon>
        <taxon>Persicobacteraceae</taxon>
        <taxon>Aureibacter</taxon>
    </lineage>
</organism>
<gene>
    <name evidence="4" type="ORF">HNQ88_003246</name>
</gene>
<dbReference type="PANTHER" id="PTHR30469:SF15">
    <property type="entry name" value="HLYD FAMILY OF SECRETION PROTEINS"/>
    <property type="match status" value="1"/>
</dbReference>
<dbReference type="InterPro" id="IPR058624">
    <property type="entry name" value="MdtA-like_HH"/>
</dbReference>
<dbReference type="GO" id="GO:0015562">
    <property type="term" value="F:efflux transmembrane transporter activity"/>
    <property type="evidence" value="ECO:0007669"/>
    <property type="project" value="TreeGrafter"/>
</dbReference>
<dbReference type="PANTHER" id="PTHR30469">
    <property type="entry name" value="MULTIDRUG RESISTANCE PROTEIN MDTA"/>
    <property type="match status" value="1"/>
</dbReference>
<evidence type="ECO:0000313" key="4">
    <source>
        <dbReference type="EMBL" id="MDR6240180.1"/>
    </source>
</evidence>
<sequence length="342" mass="37841">MKRNIDIILVFVLMAVAACHGNKKKEEKKQVFYQDTIPVNVLVADTSSFFFEKRFAGQALGIHQTELRSLLNDRVEQVLVKVGDRVRKGQELLVFASDFGDANLIKAKAAFEYAQTKYERDSKLFADGAISEQSYDQSRENMLETKSAYLIAQNAIYMRAPFQGEVLSLDVRVGDFVNSGTGLLKLANLDSLRVVFYPDIESVGLMSVGDSLDIFQNNKQTKGKIYTIGKDLTQNNLVKVETRVPNVIGALANQQVQIIMNLRSHGDDLYSVPKNAIKGQKGDNGVYIVKSSKADFRPIDIINSNDSIASVKGLKKGDSVVVKGGGRLQEGKRVKIIKVVSL</sequence>
<dbReference type="SUPFAM" id="SSF111369">
    <property type="entry name" value="HlyD-like secretion proteins"/>
    <property type="match status" value="1"/>
</dbReference>
<dbReference type="NCBIfam" id="TIGR01730">
    <property type="entry name" value="RND_mfp"/>
    <property type="match status" value="1"/>
</dbReference>
<reference evidence="4" key="1">
    <citation type="submission" date="2023-07" db="EMBL/GenBank/DDBJ databases">
        <title>Genomic Encyclopedia of Type Strains, Phase IV (KMG-IV): sequencing the most valuable type-strain genomes for metagenomic binning, comparative biology and taxonomic classification.</title>
        <authorList>
            <person name="Goeker M."/>
        </authorList>
    </citation>
    <scope>NUCLEOTIDE SEQUENCE</scope>
    <source>
        <strain evidence="4">DSM 26174</strain>
    </source>
</reference>
<dbReference type="InterPro" id="IPR058637">
    <property type="entry name" value="YknX-like_C"/>
</dbReference>
<evidence type="ECO:0000256" key="1">
    <source>
        <dbReference type="ARBA" id="ARBA00009477"/>
    </source>
</evidence>
<proteinExistence type="inferred from homology"/>
<comment type="caution">
    <text evidence="4">The sequence shown here is derived from an EMBL/GenBank/DDBJ whole genome shotgun (WGS) entry which is preliminary data.</text>
</comment>
<dbReference type="Gene3D" id="1.10.287.470">
    <property type="entry name" value="Helix hairpin bin"/>
    <property type="match status" value="1"/>
</dbReference>
<dbReference type="Pfam" id="PF25989">
    <property type="entry name" value="YknX_C"/>
    <property type="match status" value="1"/>
</dbReference>
<evidence type="ECO:0000259" key="2">
    <source>
        <dbReference type="Pfam" id="PF25876"/>
    </source>
</evidence>
<dbReference type="AlphaFoldDB" id="A0AAE3XQN6"/>
<dbReference type="InterPro" id="IPR006143">
    <property type="entry name" value="RND_pump_MFP"/>
</dbReference>
<name>A0AAE3XQN6_9BACT</name>
<dbReference type="Pfam" id="PF25876">
    <property type="entry name" value="HH_MFP_RND"/>
    <property type="match status" value="1"/>
</dbReference>
<evidence type="ECO:0000259" key="3">
    <source>
        <dbReference type="Pfam" id="PF25989"/>
    </source>
</evidence>
<evidence type="ECO:0000313" key="5">
    <source>
        <dbReference type="Proteomes" id="UP001185092"/>
    </source>
</evidence>
<dbReference type="PROSITE" id="PS51257">
    <property type="entry name" value="PROKAR_LIPOPROTEIN"/>
    <property type="match status" value="1"/>
</dbReference>
<protein>
    <submittedName>
        <fullName evidence="4">RND family efflux transporter MFP subunit</fullName>
    </submittedName>
</protein>
<dbReference type="Gene3D" id="2.40.50.100">
    <property type="match status" value="1"/>
</dbReference>
<dbReference type="Proteomes" id="UP001185092">
    <property type="component" value="Unassembled WGS sequence"/>
</dbReference>
<dbReference type="GO" id="GO:1990281">
    <property type="term" value="C:efflux pump complex"/>
    <property type="evidence" value="ECO:0007669"/>
    <property type="project" value="TreeGrafter"/>
</dbReference>
<accession>A0AAE3XQN6</accession>
<comment type="similarity">
    <text evidence="1">Belongs to the membrane fusion protein (MFP) (TC 8.A.1) family.</text>
</comment>
<dbReference type="EMBL" id="JAVDQD010000004">
    <property type="protein sequence ID" value="MDR6240180.1"/>
    <property type="molecule type" value="Genomic_DNA"/>
</dbReference>
<dbReference type="Gene3D" id="2.40.420.20">
    <property type="match status" value="1"/>
</dbReference>
<keyword evidence="5" id="KW-1185">Reference proteome</keyword>